<name>A0A1G2IVZ5_9BACT</name>
<accession>A0A1G2IVZ5</accession>
<dbReference type="InterPro" id="IPR021125">
    <property type="entry name" value="DUF2127"/>
</dbReference>
<evidence type="ECO:0000313" key="3">
    <source>
        <dbReference type="Proteomes" id="UP000178650"/>
    </source>
</evidence>
<evidence type="ECO:0000313" key="2">
    <source>
        <dbReference type="EMBL" id="OGZ78581.1"/>
    </source>
</evidence>
<sequence>MKNIFTKRVIGKIFEIGILIKFLFGIFEVLGGILFSFSRDIITNNFIIFLSQQEVAENSNDKDIVANYLIKTANNLSQDSRIFAIAYLFFHGAVNIFLAISLAKGKVRTYPAIVGLLGIFIIYQVYKYFLTYSIPLLSLACFDIFFAAIVWLEYKRKKKKHEDIF</sequence>
<dbReference type="Pfam" id="PF09900">
    <property type="entry name" value="DUF2127"/>
    <property type="match status" value="1"/>
</dbReference>
<feature type="transmembrane region" description="Helical" evidence="1">
    <location>
        <begin position="132"/>
        <end position="152"/>
    </location>
</feature>
<organism evidence="2 3">
    <name type="scientific">Candidatus Staskawiczbacteria bacterium RIFOXYB1_FULL_37_44</name>
    <dbReference type="NCBI Taxonomy" id="1802223"/>
    <lineage>
        <taxon>Bacteria</taxon>
        <taxon>Candidatus Staskawicziibacteriota</taxon>
    </lineage>
</organism>
<reference evidence="2 3" key="1">
    <citation type="journal article" date="2016" name="Nat. Commun.">
        <title>Thousands of microbial genomes shed light on interconnected biogeochemical processes in an aquifer system.</title>
        <authorList>
            <person name="Anantharaman K."/>
            <person name="Brown C.T."/>
            <person name="Hug L.A."/>
            <person name="Sharon I."/>
            <person name="Castelle C.J."/>
            <person name="Probst A.J."/>
            <person name="Thomas B.C."/>
            <person name="Singh A."/>
            <person name="Wilkins M.J."/>
            <person name="Karaoz U."/>
            <person name="Brodie E.L."/>
            <person name="Williams K.H."/>
            <person name="Hubbard S.S."/>
            <person name="Banfield J.F."/>
        </authorList>
    </citation>
    <scope>NUCLEOTIDE SEQUENCE [LARGE SCALE GENOMIC DNA]</scope>
</reference>
<gene>
    <name evidence="2" type="ORF">A2358_01755</name>
</gene>
<dbReference type="STRING" id="1802223.A2358_01755"/>
<dbReference type="AlphaFoldDB" id="A0A1G2IVZ5"/>
<feature type="transmembrane region" description="Helical" evidence="1">
    <location>
        <begin position="12"/>
        <end position="37"/>
    </location>
</feature>
<dbReference type="Proteomes" id="UP000178650">
    <property type="component" value="Unassembled WGS sequence"/>
</dbReference>
<evidence type="ECO:0000256" key="1">
    <source>
        <dbReference type="SAM" id="Phobius"/>
    </source>
</evidence>
<evidence type="ECO:0008006" key="4">
    <source>
        <dbReference type="Google" id="ProtNLM"/>
    </source>
</evidence>
<keyword evidence="1" id="KW-1133">Transmembrane helix</keyword>
<comment type="caution">
    <text evidence="2">The sequence shown here is derived from an EMBL/GenBank/DDBJ whole genome shotgun (WGS) entry which is preliminary data.</text>
</comment>
<protein>
    <recommendedName>
        <fullName evidence="4">DUF2127 domain-containing protein</fullName>
    </recommendedName>
</protein>
<keyword evidence="1" id="KW-0812">Transmembrane</keyword>
<feature type="transmembrane region" description="Helical" evidence="1">
    <location>
        <begin position="109"/>
        <end position="126"/>
    </location>
</feature>
<keyword evidence="1" id="KW-0472">Membrane</keyword>
<feature type="transmembrane region" description="Helical" evidence="1">
    <location>
        <begin position="82"/>
        <end position="102"/>
    </location>
</feature>
<dbReference type="EMBL" id="MHPJ01000017">
    <property type="protein sequence ID" value="OGZ78581.1"/>
    <property type="molecule type" value="Genomic_DNA"/>
</dbReference>
<proteinExistence type="predicted"/>